<dbReference type="SUPFAM" id="SSF53474">
    <property type="entry name" value="alpha/beta-Hydrolases"/>
    <property type="match status" value="1"/>
</dbReference>
<reference evidence="2 3" key="1">
    <citation type="submission" date="2024-05" db="EMBL/GenBank/DDBJ databases">
        <title>Genome Sequence and Characterization of the New Strain Purple Sulfur Bacterium of Genus Thioalkalicoccus.</title>
        <authorList>
            <person name="Bryantseva I.A."/>
            <person name="Kyndt J.A."/>
            <person name="Imhoff J.F."/>
        </authorList>
    </citation>
    <scope>NUCLEOTIDE SEQUENCE [LARGE SCALE GENOMIC DNA]</scope>
    <source>
        <strain evidence="2 3">Um2</strain>
    </source>
</reference>
<sequence length="506" mass="55191">MPARRLKSIAWRLAVGLCVGLALAGCESLKTRPPEAAAERIHTALRVLESPRAGPQERAEAVADYQRIVTAVLPDLQANGENPSFSWAPAATPDWLGRDDVAALTPVRRPSETVPGLHRAGLGVPTVGTVDTGDRHAPPTGYRVPVTLLALPEPSDDEHLQMRLADPRRIESVPGMSARLPVAMDLEAPIDATRATGPGFGAGLRYLLRVNRFGGQSRIVFLQPFDPTKTPVVLVHGLMTTPRMWEPVVKALLADPEIHRRYQFWFFYYPTGQPVPLSALQLREALDTAVAEHRPAKPLILVGYSMGGVLSRALVSRVGPDDAERIVADVTQLPESSLTRRALIFEPRTDVDRVVFLFTPHRGSRLAASGLGRFGVRLIRLPEWLRWELAEAVDPNHQGHQGHLPTSIHGLSPRSRFLEALDQTTPAIPVHSVFGNRGRSDPTTCSDGVVSCASAHLAWADSELVVPTGHGGFAHPDTLQELRRILLLGTADDAPVRLSDHLSNRR</sequence>
<evidence type="ECO:0000313" key="2">
    <source>
        <dbReference type="EMBL" id="MEY6434145.1"/>
    </source>
</evidence>
<dbReference type="InterPro" id="IPR000073">
    <property type="entry name" value="AB_hydrolase_1"/>
</dbReference>
<dbReference type="EMBL" id="JBDKXB010000045">
    <property type="protein sequence ID" value="MEY6434145.1"/>
    <property type="molecule type" value="Genomic_DNA"/>
</dbReference>
<evidence type="ECO:0000259" key="1">
    <source>
        <dbReference type="Pfam" id="PF00561"/>
    </source>
</evidence>
<dbReference type="PANTHER" id="PTHR37946:SF1">
    <property type="entry name" value="SLL1969 PROTEIN"/>
    <property type="match status" value="1"/>
</dbReference>
<protein>
    <submittedName>
        <fullName evidence="2">Alpha/beta fold hydrolase</fullName>
    </submittedName>
</protein>
<dbReference type="Pfam" id="PF00561">
    <property type="entry name" value="Abhydrolase_1"/>
    <property type="match status" value="1"/>
</dbReference>
<comment type="caution">
    <text evidence="2">The sequence shown here is derived from an EMBL/GenBank/DDBJ whole genome shotgun (WGS) entry which is preliminary data.</text>
</comment>
<dbReference type="Proteomes" id="UP001564408">
    <property type="component" value="Unassembled WGS sequence"/>
</dbReference>
<name>A0ABV4BIV9_9GAMM</name>
<dbReference type="GO" id="GO:0016787">
    <property type="term" value="F:hydrolase activity"/>
    <property type="evidence" value="ECO:0007669"/>
    <property type="project" value="UniProtKB-KW"/>
</dbReference>
<proteinExistence type="predicted"/>
<accession>A0ABV4BIV9</accession>
<keyword evidence="3" id="KW-1185">Reference proteome</keyword>
<dbReference type="PROSITE" id="PS51257">
    <property type="entry name" value="PROKAR_LIPOPROTEIN"/>
    <property type="match status" value="1"/>
</dbReference>
<feature type="domain" description="AB hydrolase-1" evidence="1">
    <location>
        <begin position="231"/>
        <end position="377"/>
    </location>
</feature>
<evidence type="ECO:0000313" key="3">
    <source>
        <dbReference type="Proteomes" id="UP001564408"/>
    </source>
</evidence>
<keyword evidence="2" id="KW-0378">Hydrolase</keyword>
<organism evidence="2 3">
    <name type="scientific">Thioalkalicoccus limnaeus</name>
    <dbReference type="NCBI Taxonomy" id="120681"/>
    <lineage>
        <taxon>Bacteria</taxon>
        <taxon>Pseudomonadati</taxon>
        <taxon>Pseudomonadota</taxon>
        <taxon>Gammaproteobacteria</taxon>
        <taxon>Chromatiales</taxon>
        <taxon>Chromatiaceae</taxon>
        <taxon>Thioalkalicoccus</taxon>
    </lineage>
</organism>
<dbReference type="Gene3D" id="3.40.50.1820">
    <property type="entry name" value="alpha/beta hydrolase"/>
    <property type="match status" value="1"/>
</dbReference>
<dbReference type="PANTHER" id="PTHR37946">
    <property type="entry name" value="SLL1969 PROTEIN"/>
    <property type="match status" value="1"/>
</dbReference>
<gene>
    <name evidence="2" type="ORF">ABC977_17230</name>
</gene>
<dbReference type="RefSeq" id="WP_369668526.1">
    <property type="nucleotide sequence ID" value="NZ_JBDKXB010000045.1"/>
</dbReference>
<dbReference type="InterPro" id="IPR029058">
    <property type="entry name" value="AB_hydrolase_fold"/>
</dbReference>